<dbReference type="PANTHER" id="PTHR35046">
    <property type="entry name" value="ZINC KNUCKLE (CCHC-TYPE) FAMILY PROTEIN"/>
    <property type="match status" value="1"/>
</dbReference>
<sequence>MAPRPNEWTQMQQFLEDFQKRFQDNMRRTMAEAIQTGVQAGVQAAFTANAANAANAPQQRNLRNNNPVFDEHEEDCDEENPFGDNNQHNQIRGRQNMNGDDPRWFSGIKIDIPKFHGGSQPEELLDWFVTVDEFIEFKDVPEQKRVPLVTTRFRGHAASWWSQVKLSRSRRGKEKITSWDKLKKHMRKTFIPYNFECFLFQRFHNIRQGSQPVEEYANEFYQMLTRVDIHDSEDQLVAHFIAGLRPQLQNMLHQFDPGSVSEARQRALLVEQQTRLGAGQWAGNNRARTPTDDSKPTTSRDNTTTTTPTGPRQNTEPTETTAAAIEPRPSGPNALRCFTCGERCHIQTACPNNGRRGLIANDREITGEPVYDDDEDQYDDTGEEQVYGDTGTCLMLHRNCLAPKTDEAWQRTSLFTSTCTVKGKVCRFVIDSGCSANVVSEEAVRKLALTPEAHPHPYRLLWMQTRAEPLWMCLTSS</sequence>
<dbReference type="CDD" id="cd00303">
    <property type="entry name" value="retropepsin_like"/>
    <property type="match status" value="1"/>
</dbReference>
<keyword evidence="4" id="KW-1185">Reference proteome</keyword>
<evidence type="ECO:0000256" key="1">
    <source>
        <dbReference type="SAM" id="MobiDB-lite"/>
    </source>
</evidence>
<dbReference type="STRING" id="109376.A0A0D3E4T0"/>
<protein>
    <recommendedName>
        <fullName evidence="2">Retrotransposon gag domain-containing protein</fullName>
    </recommendedName>
</protein>
<dbReference type="Gramene" id="Bo9g037210.1">
    <property type="protein sequence ID" value="Bo9g037210.1"/>
    <property type="gene ID" value="Bo9g037210"/>
</dbReference>
<dbReference type="eggNOG" id="KOG0017">
    <property type="taxonomic scope" value="Eukaryota"/>
</dbReference>
<feature type="region of interest" description="Disordered" evidence="1">
    <location>
        <begin position="275"/>
        <end position="329"/>
    </location>
</feature>
<evidence type="ECO:0000313" key="3">
    <source>
        <dbReference type="EnsemblPlants" id="Bo9g037210.1"/>
    </source>
</evidence>
<evidence type="ECO:0000259" key="2">
    <source>
        <dbReference type="Pfam" id="PF03732"/>
    </source>
</evidence>
<proteinExistence type="predicted"/>
<feature type="compositionally biased region" description="Low complexity" evidence="1">
    <location>
        <begin position="296"/>
        <end position="328"/>
    </location>
</feature>
<feature type="domain" description="Retrotransposon gag" evidence="2">
    <location>
        <begin position="148"/>
        <end position="246"/>
    </location>
</feature>
<reference evidence="3" key="2">
    <citation type="submission" date="2015-03" db="UniProtKB">
        <authorList>
            <consortium name="EnsemblPlants"/>
        </authorList>
    </citation>
    <scope>IDENTIFICATION</scope>
</reference>
<dbReference type="HOGENOM" id="CLU_018037_0_0_1"/>
<dbReference type="Gene3D" id="2.40.70.10">
    <property type="entry name" value="Acid Proteases"/>
    <property type="match status" value="1"/>
</dbReference>
<dbReference type="Pfam" id="PF03732">
    <property type="entry name" value="Retrotrans_gag"/>
    <property type="match status" value="1"/>
</dbReference>
<feature type="region of interest" description="Disordered" evidence="1">
    <location>
        <begin position="58"/>
        <end position="100"/>
    </location>
</feature>
<accession>A0A0D3E4T0</accession>
<dbReference type="InterPro" id="IPR021109">
    <property type="entry name" value="Peptidase_aspartic_dom_sf"/>
</dbReference>
<dbReference type="AlphaFoldDB" id="A0A0D3E4T0"/>
<feature type="compositionally biased region" description="Acidic residues" evidence="1">
    <location>
        <begin position="71"/>
        <end position="81"/>
    </location>
</feature>
<dbReference type="Proteomes" id="UP000032141">
    <property type="component" value="Chromosome C9"/>
</dbReference>
<dbReference type="EnsemblPlants" id="Bo9g037210.1">
    <property type="protein sequence ID" value="Bo9g037210.1"/>
    <property type="gene ID" value="Bo9g037210"/>
</dbReference>
<evidence type="ECO:0000313" key="4">
    <source>
        <dbReference type="Proteomes" id="UP000032141"/>
    </source>
</evidence>
<dbReference type="InterPro" id="IPR005162">
    <property type="entry name" value="Retrotrans_gag_dom"/>
</dbReference>
<feature type="compositionally biased region" description="Polar residues" evidence="1">
    <location>
        <begin position="83"/>
        <end position="98"/>
    </location>
</feature>
<name>A0A0D3E4T0_BRAOL</name>
<reference evidence="3 4" key="1">
    <citation type="journal article" date="2014" name="Genome Biol.">
        <title>Transcriptome and methylome profiling reveals relics of genome dominance in the mesopolyploid Brassica oleracea.</title>
        <authorList>
            <person name="Parkin I.A."/>
            <person name="Koh C."/>
            <person name="Tang H."/>
            <person name="Robinson S.J."/>
            <person name="Kagale S."/>
            <person name="Clarke W.E."/>
            <person name="Town C.D."/>
            <person name="Nixon J."/>
            <person name="Krishnakumar V."/>
            <person name="Bidwell S.L."/>
            <person name="Denoeud F."/>
            <person name="Belcram H."/>
            <person name="Links M.G."/>
            <person name="Just J."/>
            <person name="Clarke C."/>
            <person name="Bender T."/>
            <person name="Huebert T."/>
            <person name="Mason A.S."/>
            <person name="Pires J.C."/>
            <person name="Barker G."/>
            <person name="Moore J."/>
            <person name="Walley P.G."/>
            <person name="Manoli S."/>
            <person name="Batley J."/>
            <person name="Edwards D."/>
            <person name="Nelson M.N."/>
            <person name="Wang X."/>
            <person name="Paterson A.H."/>
            <person name="King G."/>
            <person name="Bancroft I."/>
            <person name="Chalhoub B."/>
            <person name="Sharpe A.G."/>
        </authorList>
    </citation>
    <scope>NUCLEOTIDE SEQUENCE</scope>
    <source>
        <strain evidence="3 4">cv. TO1000</strain>
    </source>
</reference>
<dbReference type="PANTHER" id="PTHR35046:SF18">
    <property type="entry name" value="RNA-DIRECTED DNA POLYMERASE"/>
    <property type="match status" value="1"/>
</dbReference>
<organism evidence="3 4">
    <name type="scientific">Brassica oleracea var. oleracea</name>
    <dbReference type="NCBI Taxonomy" id="109376"/>
    <lineage>
        <taxon>Eukaryota</taxon>
        <taxon>Viridiplantae</taxon>
        <taxon>Streptophyta</taxon>
        <taxon>Embryophyta</taxon>
        <taxon>Tracheophyta</taxon>
        <taxon>Spermatophyta</taxon>
        <taxon>Magnoliopsida</taxon>
        <taxon>eudicotyledons</taxon>
        <taxon>Gunneridae</taxon>
        <taxon>Pentapetalae</taxon>
        <taxon>rosids</taxon>
        <taxon>malvids</taxon>
        <taxon>Brassicales</taxon>
        <taxon>Brassicaceae</taxon>
        <taxon>Brassiceae</taxon>
        <taxon>Brassica</taxon>
    </lineage>
</organism>